<keyword evidence="1" id="KW-0560">Oxidoreductase</keyword>
<gene>
    <name evidence="4" type="ORF">JI741_16670</name>
</gene>
<evidence type="ECO:0000256" key="2">
    <source>
        <dbReference type="ARBA" id="ARBA00023027"/>
    </source>
</evidence>
<dbReference type="InterPro" id="IPR006140">
    <property type="entry name" value="D-isomer_DH_NAD-bd"/>
</dbReference>
<reference evidence="4 5" key="1">
    <citation type="submission" date="2021-01" db="EMBL/GenBank/DDBJ databases">
        <title>Chryseolinea sp. Jin1 Genome sequencing and assembly.</title>
        <authorList>
            <person name="Kim I."/>
        </authorList>
    </citation>
    <scope>NUCLEOTIDE SEQUENCE [LARGE SCALE GENOMIC DNA]</scope>
    <source>
        <strain evidence="4 5">Jin1</strain>
    </source>
</reference>
<dbReference type="Pfam" id="PF02826">
    <property type="entry name" value="2-Hacid_dh_C"/>
    <property type="match status" value="1"/>
</dbReference>
<comment type="caution">
    <text evidence="4">The sequence shown here is derived from an EMBL/GenBank/DDBJ whole genome shotgun (WGS) entry which is preliminary data.</text>
</comment>
<proteinExistence type="predicted"/>
<feature type="domain" description="D-isomer specific 2-hydroxyacid dehydrogenase NAD-binding" evidence="3">
    <location>
        <begin position="98"/>
        <end position="278"/>
    </location>
</feature>
<dbReference type="PANTHER" id="PTHR10996">
    <property type="entry name" value="2-HYDROXYACID DEHYDROGENASE-RELATED"/>
    <property type="match status" value="1"/>
</dbReference>
<dbReference type="EMBL" id="JAERRB010000005">
    <property type="protein sequence ID" value="MBL0742863.1"/>
    <property type="molecule type" value="Genomic_DNA"/>
</dbReference>
<organism evidence="4 5">
    <name type="scientific">Chryseolinea lacunae</name>
    <dbReference type="NCBI Taxonomy" id="2801331"/>
    <lineage>
        <taxon>Bacteria</taxon>
        <taxon>Pseudomonadati</taxon>
        <taxon>Bacteroidota</taxon>
        <taxon>Cytophagia</taxon>
        <taxon>Cytophagales</taxon>
        <taxon>Fulvivirgaceae</taxon>
        <taxon>Chryseolinea</taxon>
    </lineage>
</organism>
<sequence>MHESLFEMMTGIGWQVDYKPNITRDEIKALHTGYDGLIVRSKTTIDRDLLGDAPTLKLVGRAGAGLDNVDLAYMEEKGIHVLHASEGNRDAVGEYAVGTLLSLLRNIPRGDQQVRQSVWDREGNRGEEIMGKTIGIVGYGNMGHAFARRLSGFGCNVLAYDKYKTGFTDAFVREVSMETLWSESDMLSLHIPLTAETRMMVNGEYLKRFKKRIVFVNTARGEIVSLTDLAEAVEQGQVRGAVLDVLENEKLDKLTASQRHAFNLLANRSNVILTPHIAGWTFESHVKINVALVHKIEALRLV</sequence>
<keyword evidence="2" id="KW-0520">NAD</keyword>
<dbReference type="SUPFAM" id="SSF51735">
    <property type="entry name" value="NAD(P)-binding Rossmann-fold domains"/>
    <property type="match status" value="1"/>
</dbReference>
<evidence type="ECO:0000259" key="3">
    <source>
        <dbReference type="Pfam" id="PF02826"/>
    </source>
</evidence>
<dbReference type="PANTHER" id="PTHR10996:SF178">
    <property type="entry name" value="2-HYDROXYACID DEHYDROGENASE YGL185C-RELATED"/>
    <property type="match status" value="1"/>
</dbReference>
<dbReference type="InterPro" id="IPR050223">
    <property type="entry name" value="D-isomer_2-hydroxyacid_DH"/>
</dbReference>
<keyword evidence="5" id="KW-1185">Reference proteome</keyword>
<dbReference type="SUPFAM" id="SSF52283">
    <property type="entry name" value="Formate/glycerate dehydrogenase catalytic domain-like"/>
    <property type="match status" value="1"/>
</dbReference>
<accession>A0ABS1KTS3</accession>
<evidence type="ECO:0000313" key="5">
    <source>
        <dbReference type="Proteomes" id="UP000613030"/>
    </source>
</evidence>
<dbReference type="InterPro" id="IPR036291">
    <property type="entry name" value="NAD(P)-bd_dom_sf"/>
</dbReference>
<protein>
    <submittedName>
        <fullName evidence="4">Phosphoglycerate dehydrogenase</fullName>
    </submittedName>
</protein>
<dbReference type="Proteomes" id="UP000613030">
    <property type="component" value="Unassembled WGS sequence"/>
</dbReference>
<evidence type="ECO:0000256" key="1">
    <source>
        <dbReference type="ARBA" id="ARBA00023002"/>
    </source>
</evidence>
<evidence type="ECO:0000313" key="4">
    <source>
        <dbReference type="EMBL" id="MBL0742863.1"/>
    </source>
</evidence>
<name>A0ABS1KTS3_9BACT</name>
<dbReference type="Gene3D" id="3.40.50.720">
    <property type="entry name" value="NAD(P)-binding Rossmann-like Domain"/>
    <property type="match status" value="2"/>
</dbReference>